<dbReference type="Gene3D" id="3.90.550.10">
    <property type="entry name" value="Spore Coat Polysaccharide Biosynthesis Protein SpsA, Chain A"/>
    <property type="match status" value="1"/>
</dbReference>
<reference evidence="1 2" key="1">
    <citation type="submission" date="2018-07" db="EMBL/GenBank/DDBJ databases">
        <title>Modular assembly of carbohydrate-degrading microbial communities in the ocean.</title>
        <authorList>
            <person name="Enke T.N."/>
            <person name="Datta M.S."/>
            <person name="Schwartzman J.A."/>
            <person name="Cermak N."/>
            <person name="Schmitz D.A."/>
            <person name="Barrere J."/>
            <person name="Cordero O.X."/>
        </authorList>
    </citation>
    <scope>NUCLEOTIDE SEQUENCE [LARGE SCALE GENOMIC DNA]</scope>
    <source>
        <strain evidence="1 2">C3M10</strain>
    </source>
</reference>
<evidence type="ECO:0000313" key="1">
    <source>
        <dbReference type="EMBL" id="RBW54063.1"/>
    </source>
</evidence>
<dbReference type="InterPro" id="IPR029044">
    <property type="entry name" value="Nucleotide-diphossugar_trans"/>
</dbReference>
<dbReference type="Proteomes" id="UP000252706">
    <property type="component" value="Unassembled WGS sequence"/>
</dbReference>
<dbReference type="GO" id="GO:0016740">
    <property type="term" value="F:transferase activity"/>
    <property type="evidence" value="ECO:0007669"/>
    <property type="project" value="UniProtKB-KW"/>
</dbReference>
<name>A0A366WXN5_9RHOB</name>
<sequence>MRGDGTRPGITTTRTGMTQTTIAELDNLGWADAYRLRWKRRRLLWRSFRSRHQLSLVTDRTDQIKPDDVLAVMTQRNEITRLPYVLDYHRQLGVQHFLIVDNDSDDGTRAFLTEQPDVSLWHTKHSYHAARFGLDWMTWLQIKYMDGHWCLMLDADELLVYAHHESRALQDLTAWLEQQGRHSFGAHLLDLYPKGPLNGCSYTAGEDPVSALPWFDAAPYRVQRQQPLNNLWVQGGARERMFFAQTPNRSPTLNKIPLIKWNRRYAYVNSCHSVLPRHLNSTYEGLCGASPSGVLLHTKFLPEIVSKSAIEKQRAQHFHTPSDFDDYYDQITESPDLWTTNSTRYTGWQQLESLGLMCSGGW</sequence>
<evidence type="ECO:0000313" key="2">
    <source>
        <dbReference type="Proteomes" id="UP000252706"/>
    </source>
</evidence>
<gene>
    <name evidence="1" type="ORF">DS909_13635</name>
</gene>
<accession>A0A366WXN5</accession>
<dbReference type="Pfam" id="PF13704">
    <property type="entry name" value="Glyco_tranf_2_4"/>
    <property type="match status" value="1"/>
</dbReference>
<dbReference type="SUPFAM" id="SSF53448">
    <property type="entry name" value="Nucleotide-diphospho-sugar transferases"/>
    <property type="match status" value="1"/>
</dbReference>
<keyword evidence="1" id="KW-0808">Transferase</keyword>
<organism evidence="1 2">
    <name type="scientific">Phaeobacter gallaeciensis</name>
    <dbReference type="NCBI Taxonomy" id="60890"/>
    <lineage>
        <taxon>Bacteria</taxon>
        <taxon>Pseudomonadati</taxon>
        <taxon>Pseudomonadota</taxon>
        <taxon>Alphaproteobacteria</taxon>
        <taxon>Rhodobacterales</taxon>
        <taxon>Roseobacteraceae</taxon>
        <taxon>Phaeobacter</taxon>
    </lineage>
</organism>
<proteinExistence type="predicted"/>
<comment type="caution">
    <text evidence="1">The sequence shown here is derived from an EMBL/GenBank/DDBJ whole genome shotgun (WGS) entry which is preliminary data.</text>
</comment>
<dbReference type="EMBL" id="QOCE01000033">
    <property type="protein sequence ID" value="RBW54063.1"/>
    <property type="molecule type" value="Genomic_DNA"/>
</dbReference>
<dbReference type="AlphaFoldDB" id="A0A366WXN5"/>
<protein>
    <submittedName>
        <fullName evidence="1">Glycosyltransferase family 2 protein</fullName>
    </submittedName>
</protein>
<dbReference type="OrthoDB" id="3010234at2"/>